<evidence type="ECO:0000313" key="1">
    <source>
        <dbReference type="EMBL" id="PJZ65805.1"/>
    </source>
</evidence>
<protein>
    <submittedName>
        <fullName evidence="1">MepB protein</fullName>
    </submittedName>
</protein>
<dbReference type="AlphaFoldDB" id="A0A2M9ZBK0"/>
<dbReference type="RefSeq" id="WP_100758713.1">
    <property type="nucleotide sequence ID" value="NZ_NPDT01000003.1"/>
</dbReference>
<evidence type="ECO:0000313" key="2">
    <source>
        <dbReference type="Proteomes" id="UP000231912"/>
    </source>
</evidence>
<gene>
    <name evidence="1" type="ORF">CH371_09645</name>
</gene>
<comment type="caution">
    <text evidence="1">The sequence shown here is derived from an EMBL/GenBank/DDBJ whole genome shotgun (WGS) entry which is preliminary data.</text>
</comment>
<proteinExistence type="predicted"/>
<reference evidence="1 2" key="1">
    <citation type="submission" date="2017-07" db="EMBL/GenBank/DDBJ databases">
        <title>Leptospira spp. isolated from tropical soils.</title>
        <authorList>
            <person name="Thibeaux R."/>
            <person name="Iraola G."/>
            <person name="Ferres I."/>
            <person name="Bierque E."/>
            <person name="Girault D."/>
            <person name="Soupe-Gilbert M.-E."/>
            <person name="Picardeau M."/>
            <person name="Goarant C."/>
        </authorList>
    </citation>
    <scope>NUCLEOTIDE SEQUENCE [LARGE SCALE GENOMIC DNA]</scope>
    <source>
        <strain evidence="1 2">FH2-C-A2</strain>
    </source>
</reference>
<dbReference type="InterPro" id="IPR038231">
    <property type="entry name" value="MepB-like_sf"/>
</dbReference>
<dbReference type="PIRSF" id="PIRSF032285">
    <property type="entry name" value="UCP032285"/>
    <property type="match status" value="1"/>
</dbReference>
<dbReference type="Proteomes" id="UP000231912">
    <property type="component" value="Unassembled WGS sequence"/>
</dbReference>
<accession>A0A2M9ZBK0</accession>
<dbReference type="Pfam" id="PF08877">
    <property type="entry name" value="MepB-like"/>
    <property type="match status" value="1"/>
</dbReference>
<dbReference type="InterPro" id="IPR011235">
    <property type="entry name" value="MepB-like"/>
</dbReference>
<sequence>MQKKSSISSTLASSLSEVNIFFSQNCDIEIEGYRIEKESSDYNAAVFHLKEKQVIFRLAKITPKKTGMFVTLWKRSKNGTTIPFHKKDNIDIVVVEVRKSSRIGHFVFNKEILIEKGIISSSKEGKRGFRIYPPWESPSNNQAVTSQIWQSRYFFEHKKADKDDRLRLKELMNL</sequence>
<dbReference type="EMBL" id="NPDT01000003">
    <property type="protein sequence ID" value="PJZ65805.1"/>
    <property type="molecule type" value="Genomic_DNA"/>
</dbReference>
<organism evidence="1 2">
    <name type="scientific">Leptospira wolffii</name>
    <dbReference type="NCBI Taxonomy" id="409998"/>
    <lineage>
        <taxon>Bacteria</taxon>
        <taxon>Pseudomonadati</taxon>
        <taxon>Spirochaetota</taxon>
        <taxon>Spirochaetia</taxon>
        <taxon>Leptospirales</taxon>
        <taxon>Leptospiraceae</taxon>
        <taxon>Leptospira</taxon>
    </lineage>
</organism>
<dbReference type="Gene3D" id="3.40.1350.140">
    <property type="entry name" value="MepB-like"/>
    <property type="match status" value="1"/>
</dbReference>
<name>A0A2M9ZBK0_9LEPT</name>